<feature type="chain" id="PRO_5047423245" evidence="1">
    <location>
        <begin position="21"/>
        <end position="235"/>
    </location>
</feature>
<dbReference type="SUPFAM" id="SSF143842">
    <property type="entry name" value="YwmB-like"/>
    <property type="match status" value="1"/>
</dbReference>
<evidence type="ECO:0000313" key="2">
    <source>
        <dbReference type="EMBL" id="MFD2044434.1"/>
    </source>
</evidence>
<keyword evidence="1" id="KW-0732">Signal</keyword>
<protein>
    <submittedName>
        <fullName evidence="2">YwmB family TATA-box binding protein</fullName>
    </submittedName>
</protein>
<accession>A0ABW4VXR3</accession>
<feature type="signal peptide" evidence="1">
    <location>
        <begin position="1"/>
        <end position="20"/>
    </location>
</feature>
<proteinExistence type="predicted"/>
<evidence type="ECO:0000313" key="3">
    <source>
        <dbReference type="Proteomes" id="UP001597383"/>
    </source>
</evidence>
<dbReference type="EMBL" id="JBHUHQ010000015">
    <property type="protein sequence ID" value="MFD2044434.1"/>
    <property type="molecule type" value="Genomic_DNA"/>
</dbReference>
<gene>
    <name evidence="2" type="ORF">ACFSJF_09165</name>
</gene>
<dbReference type="Pfam" id="PF08680">
    <property type="entry name" value="DUF1779"/>
    <property type="match status" value="1"/>
</dbReference>
<dbReference type="Gene3D" id="3.30.360.40">
    <property type="entry name" value="YwmB-like"/>
    <property type="match status" value="1"/>
</dbReference>
<reference evidence="3" key="1">
    <citation type="journal article" date="2019" name="Int. J. Syst. Evol. Microbiol.">
        <title>The Global Catalogue of Microorganisms (GCM) 10K type strain sequencing project: providing services to taxonomists for standard genome sequencing and annotation.</title>
        <authorList>
            <consortium name="The Broad Institute Genomics Platform"/>
            <consortium name="The Broad Institute Genome Sequencing Center for Infectious Disease"/>
            <person name="Wu L."/>
            <person name="Ma J."/>
        </authorList>
    </citation>
    <scope>NUCLEOTIDE SEQUENCE [LARGE SCALE GENOMIC DNA]</scope>
    <source>
        <strain evidence="3">R28</strain>
    </source>
</reference>
<organism evidence="2 3">
    <name type="scientific">Ornithinibacillus salinisoli</name>
    <dbReference type="NCBI Taxonomy" id="1848459"/>
    <lineage>
        <taxon>Bacteria</taxon>
        <taxon>Bacillati</taxon>
        <taxon>Bacillota</taxon>
        <taxon>Bacilli</taxon>
        <taxon>Bacillales</taxon>
        <taxon>Bacillaceae</taxon>
        <taxon>Ornithinibacillus</taxon>
    </lineage>
</organism>
<comment type="caution">
    <text evidence="2">The sequence shown here is derived from an EMBL/GenBank/DDBJ whole genome shotgun (WGS) entry which is preliminary data.</text>
</comment>
<dbReference type="InterPro" id="IPR036209">
    <property type="entry name" value="YwmB-like_sf"/>
</dbReference>
<evidence type="ECO:0000256" key="1">
    <source>
        <dbReference type="SAM" id="SignalP"/>
    </source>
</evidence>
<dbReference type="InterPro" id="IPR014794">
    <property type="entry name" value="DUF1779"/>
</dbReference>
<dbReference type="RefSeq" id="WP_377556337.1">
    <property type="nucleotide sequence ID" value="NZ_JBHUHQ010000015.1"/>
</dbReference>
<keyword evidence="3" id="KW-1185">Reference proteome</keyword>
<sequence length="235" mass="27425">MKKTVLISIFILLISNNVMAQETYTDELIDMATIVQKSDLDIDSWQVILKEKMDKPSVEKVIQELKNSYLFTRTEDENSIKYSFRDAHNSGEVIERYSAVIPKNPLYQAEIIAVLEGDSWNNTSEADYKEKVNALQRQYFTKYVQIFACLTTSDDAIIKSDYFLSKFDEELDLQHIRKQDDTVLKDRKIIYGYTSQWKNKMTIVDKPVNIQIVVEKTDEDNEKYTIGTPILINEY</sequence>
<name>A0ABW4VXR3_9BACI</name>
<dbReference type="Gene3D" id="3.30.2030.10">
    <property type="entry name" value="YwmB-like"/>
    <property type="match status" value="1"/>
</dbReference>
<dbReference type="Proteomes" id="UP001597383">
    <property type="component" value="Unassembled WGS sequence"/>
</dbReference>